<evidence type="ECO:0008006" key="3">
    <source>
        <dbReference type="Google" id="ProtNLM"/>
    </source>
</evidence>
<dbReference type="SUPFAM" id="SSF160104">
    <property type="entry name" value="Acetoacetate decarboxylase-like"/>
    <property type="match status" value="1"/>
</dbReference>
<dbReference type="PANTHER" id="PTHR39186">
    <property type="entry name" value="DUF2071 FAMILY PROTEIN"/>
    <property type="match status" value="1"/>
</dbReference>
<protein>
    <recommendedName>
        <fullName evidence="3">DUF2071 domain-containing protein</fullName>
    </recommendedName>
</protein>
<reference evidence="1 2" key="1">
    <citation type="submission" date="2019-07" db="EMBL/GenBank/DDBJ databases">
        <title>Whole genome shotgun sequence of Kocuria turfanensis NBRC 107627.</title>
        <authorList>
            <person name="Hosoyama A."/>
            <person name="Uohara A."/>
            <person name="Ohji S."/>
            <person name="Ichikawa N."/>
        </authorList>
    </citation>
    <scope>NUCLEOTIDE SEQUENCE [LARGE SCALE GENOMIC DNA]</scope>
    <source>
        <strain evidence="1 2">NBRC 107627</strain>
    </source>
</reference>
<dbReference type="InterPro" id="IPR023375">
    <property type="entry name" value="ADC_dom_sf"/>
</dbReference>
<sequence>MVPRPWLMEQSWSEAVILHWRLPVRVAAEHMPPGTVPEVFDGSSWVGLIGFRMSGTRLGTVLPLPYLGSFTEVNLRLYSRAADGSRGIVFLSLDAPRLPVVLAARAAGIPYVWSRCRPTSAGRPAPVYGYEVARRGRQPGTCFAVRPELTAQADDPLSLHLTARYGAHIGFAGRTYFLPVSHRPWPLHPAELVHIEDGLMGAAGLAVAGPPESVLFSPGVRVVVGRPWSVPAP</sequence>
<dbReference type="AlphaFoldDB" id="A0A512IGA4"/>
<dbReference type="Proteomes" id="UP000321103">
    <property type="component" value="Unassembled WGS sequence"/>
</dbReference>
<evidence type="ECO:0000313" key="1">
    <source>
        <dbReference type="EMBL" id="GEO96697.1"/>
    </source>
</evidence>
<dbReference type="InterPro" id="IPR018644">
    <property type="entry name" value="DUF2071"/>
</dbReference>
<dbReference type="EMBL" id="BJZS01000093">
    <property type="protein sequence ID" value="GEO96697.1"/>
    <property type="molecule type" value="Genomic_DNA"/>
</dbReference>
<proteinExistence type="predicted"/>
<evidence type="ECO:0000313" key="2">
    <source>
        <dbReference type="Proteomes" id="UP000321103"/>
    </source>
</evidence>
<comment type="caution">
    <text evidence="1">The sequence shown here is derived from an EMBL/GenBank/DDBJ whole genome shotgun (WGS) entry which is preliminary data.</text>
</comment>
<accession>A0A512IGA4</accession>
<dbReference type="PANTHER" id="PTHR39186:SF1">
    <property type="entry name" value="DUF2071 DOMAIN-CONTAINING PROTEIN"/>
    <property type="match status" value="1"/>
</dbReference>
<dbReference type="Pfam" id="PF09844">
    <property type="entry name" value="DUF2071"/>
    <property type="match status" value="1"/>
</dbReference>
<keyword evidence="2" id="KW-1185">Reference proteome</keyword>
<gene>
    <name evidence="1" type="ORF">KTU01_28200</name>
</gene>
<organism evidence="1 2">
    <name type="scientific">Kocuria turfanensis</name>
    <dbReference type="NCBI Taxonomy" id="388357"/>
    <lineage>
        <taxon>Bacteria</taxon>
        <taxon>Bacillati</taxon>
        <taxon>Actinomycetota</taxon>
        <taxon>Actinomycetes</taxon>
        <taxon>Micrococcales</taxon>
        <taxon>Micrococcaceae</taxon>
        <taxon>Kocuria</taxon>
    </lineage>
</organism>
<name>A0A512IGA4_9MICC</name>